<feature type="region of interest" description="Disordered" evidence="1">
    <location>
        <begin position="1"/>
        <end position="32"/>
    </location>
</feature>
<dbReference type="AlphaFoldDB" id="A0AAV2JZI2"/>
<proteinExistence type="predicted"/>
<keyword evidence="3" id="KW-1185">Reference proteome</keyword>
<dbReference type="Proteomes" id="UP001497482">
    <property type="component" value="Chromosome 15"/>
</dbReference>
<evidence type="ECO:0000256" key="1">
    <source>
        <dbReference type="SAM" id="MobiDB-lite"/>
    </source>
</evidence>
<name>A0AAV2JZI2_KNICA</name>
<evidence type="ECO:0000313" key="3">
    <source>
        <dbReference type="Proteomes" id="UP001497482"/>
    </source>
</evidence>
<evidence type="ECO:0000313" key="2">
    <source>
        <dbReference type="EMBL" id="CAL1581377.1"/>
    </source>
</evidence>
<sequence>MSSLPHVLSPPYPPSPMSSLPHVLAPPSPLSPMSSLPHVLPPPYPPSPMSSLPHILPPPCPPSPMSSLPHILPSPMSSPPHILPPPILPPPCPPSPMIKVLRFDLKQKEAELKQSRERRASSVCRRCEDQAQEHKQTVQEMETFYRSKLSEARSALEQKEEQFRSFKDRVAENVLLSSTTENTENMNSPVNRSRLTEMYQQLRVCVWPHINWTQPEHRARDLVQEVFSRAHENMTKALSTVCAGSTSSPQVDTFRRRALENLQMVLLHSSKQQVCVKAFPSLSGPELDLASECYWLGCLMALHSPPLHPDWDRGPGLVFPRDIREIRTKRRRAAPTVTHL</sequence>
<dbReference type="EMBL" id="OZ035837">
    <property type="protein sequence ID" value="CAL1581377.1"/>
    <property type="molecule type" value="Genomic_DNA"/>
</dbReference>
<organism evidence="2 3">
    <name type="scientific">Knipowitschia caucasica</name>
    <name type="common">Caucasian dwarf goby</name>
    <name type="synonym">Pomatoschistus caucasicus</name>
    <dbReference type="NCBI Taxonomy" id="637954"/>
    <lineage>
        <taxon>Eukaryota</taxon>
        <taxon>Metazoa</taxon>
        <taxon>Chordata</taxon>
        <taxon>Craniata</taxon>
        <taxon>Vertebrata</taxon>
        <taxon>Euteleostomi</taxon>
        <taxon>Actinopterygii</taxon>
        <taxon>Neopterygii</taxon>
        <taxon>Teleostei</taxon>
        <taxon>Neoteleostei</taxon>
        <taxon>Acanthomorphata</taxon>
        <taxon>Gobiaria</taxon>
        <taxon>Gobiiformes</taxon>
        <taxon>Gobioidei</taxon>
        <taxon>Gobiidae</taxon>
        <taxon>Gobiinae</taxon>
        <taxon>Knipowitschia</taxon>
    </lineage>
</organism>
<gene>
    <name evidence="2" type="ORF">KC01_LOCUS12140</name>
</gene>
<reference evidence="2 3" key="1">
    <citation type="submission" date="2024-04" db="EMBL/GenBank/DDBJ databases">
        <authorList>
            <person name="Waldvogel A.-M."/>
            <person name="Schoenle A."/>
        </authorList>
    </citation>
    <scope>NUCLEOTIDE SEQUENCE [LARGE SCALE GENOMIC DNA]</scope>
</reference>
<protein>
    <submittedName>
        <fullName evidence="2">Uncharacterized protein</fullName>
    </submittedName>
</protein>
<accession>A0AAV2JZI2</accession>